<dbReference type="PANTHER" id="PTHR47506">
    <property type="entry name" value="TRANSCRIPTIONAL REGULATORY PROTEIN"/>
    <property type="match status" value="1"/>
</dbReference>
<dbReference type="RefSeq" id="WP_306868059.1">
    <property type="nucleotide sequence ID" value="NZ_JAUSRB010000002.1"/>
</dbReference>
<dbReference type="InterPro" id="IPR001647">
    <property type="entry name" value="HTH_TetR"/>
</dbReference>
<keyword evidence="1" id="KW-0805">Transcription regulation</keyword>
<gene>
    <name evidence="6" type="ORF">J2S55_006151</name>
</gene>
<dbReference type="InterPro" id="IPR036271">
    <property type="entry name" value="Tet_transcr_reg_TetR-rel_C_sf"/>
</dbReference>
<evidence type="ECO:0000256" key="4">
    <source>
        <dbReference type="PROSITE-ProRule" id="PRU00335"/>
    </source>
</evidence>
<feature type="domain" description="HTH tetR-type" evidence="5">
    <location>
        <begin position="10"/>
        <end position="70"/>
    </location>
</feature>
<comment type="caution">
    <text evidence="6">The sequence shown here is derived from an EMBL/GenBank/DDBJ whole genome shotgun (WGS) entry which is preliminary data.</text>
</comment>
<dbReference type="InterPro" id="IPR011075">
    <property type="entry name" value="TetR_C"/>
</dbReference>
<evidence type="ECO:0000259" key="5">
    <source>
        <dbReference type="PROSITE" id="PS50977"/>
    </source>
</evidence>
<dbReference type="PROSITE" id="PS50977">
    <property type="entry name" value="HTH_TETR_2"/>
    <property type="match status" value="1"/>
</dbReference>
<reference evidence="6 7" key="1">
    <citation type="submission" date="2023-07" db="EMBL/GenBank/DDBJ databases">
        <title>Sequencing the genomes of 1000 actinobacteria strains.</title>
        <authorList>
            <person name="Klenk H.-P."/>
        </authorList>
    </citation>
    <scope>NUCLEOTIDE SEQUENCE [LARGE SCALE GENOMIC DNA]</scope>
    <source>
        <strain evidence="6 7">DSM 44109</strain>
    </source>
</reference>
<proteinExistence type="predicted"/>
<dbReference type="Pfam" id="PF16925">
    <property type="entry name" value="TetR_C_13"/>
    <property type="match status" value="1"/>
</dbReference>
<dbReference type="Proteomes" id="UP001230426">
    <property type="component" value="Unassembled WGS sequence"/>
</dbReference>
<dbReference type="SUPFAM" id="SSF48498">
    <property type="entry name" value="Tetracyclin repressor-like, C-terminal domain"/>
    <property type="match status" value="1"/>
</dbReference>
<name>A0ABT9RES4_9ACTN</name>
<dbReference type="SUPFAM" id="SSF46689">
    <property type="entry name" value="Homeodomain-like"/>
    <property type="match status" value="1"/>
</dbReference>
<keyword evidence="7" id="KW-1185">Reference proteome</keyword>
<evidence type="ECO:0000256" key="1">
    <source>
        <dbReference type="ARBA" id="ARBA00023015"/>
    </source>
</evidence>
<dbReference type="Gene3D" id="1.10.357.10">
    <property type="entry name" value="Tetracycline Repressor, domain 2"/>
    <property type="match status" value="1"/>
</dbReference>
<evidence type="ECO:0000313" key="7">
    <source>
        <dbReference type="Proteomes" id="UP001230426"/>
    </source>
</evidence>
<feature type="DNA-binding region" description="H-T-H motif" evidence="4">
    <location>
        <begin position="33"/>
        <end position="52"/>
    </location>
</feature>
<dbReference type="EMBL" id="JAUSRB010000002">
    <property type="protein sequence ID" value="MDP9866885.1"/>
    <property type="molecule type" value="Genomic_DNA"/>
</dbReference>
<dbReference type="Gene3D" id="1.10.10.60">
    <property type="entry name" value="Homeodomain-like"/>
    <property type="match status" value="1"/>
</dbReference>
<sequence length="209" mass="23025">MIDGRLQRGERTRQAVLDTAVRLASVEGLDGLSLARLAQTLGVSKSGLFTHWPDKQALQLAIVEQARQQWVEQIIEPALRAPGRVRKLWALHEHRLAFYASAQLPGGCFFRAVDGEFDDRPGPVHDAIAAAVDSWMDLLTRLAGRAVELGELRPGTDPGLLAFEIEALGAAVVVHTHLLHHEHSHRYARRAVLDRLRALATDPSILPEA</sequence>
<organism evidence="6 7">
    <name type="scientific">Streptosporangium brasiliense</name>
    <dbReference type="NCBI Taxonomy" id="47480"/>
    <lineage>
        <taxon>Bacteria</taxon>
        <taxon>Bacillati</taxon>
        <taxon>Actinomycetota</taxon>
        <taxon>Actinomycetes</taxon>
        <taxon>Streptosporangiales</taxon>
        <taxon>Streptosporangiaceae</taxon>
        <taxon>Streptosporangium</taxon>
    </lineage>
</organism>
<protein>
    <submittedName>
        <fullName evidence="6">AcrR family transcriptional regulator</fullName>
    </submittedName>
</protein>
<dbReference type="InterPro" id="IPR009057">
    <property type="entry name" value="Homeodomain-like_sf"/>
</dbReference>
<dbReference type="PANTHER" id="PTHR47506:SF6">
    <property type="entry name" value="HTH-TYPE TRANSCRIPTIONAL REPRESSOR NEMR"/>
    <property type="match status" value="1"/>
</dbReference>
<keyword evidence="3" id="KW-0804">Transcription</keyword>
<accession>A0ABT9RES4</accession>
<keyword evidence="2 4" id="KW-0238">DNA-binding</keyword>
<evidence type="ECO:0000256" key="3">
    <source>
        <dbReference type="ARBA" id="ARBA00023163"/>
    </source>
</evidence>
<dbReference type="Pfam" id="PF00440">
    <property type="entry name" value="TetR_N"/>
    <property type="match status" value="1"/>
</dbReference>
<evidence type="ECO:0000313" key="6">
    <source>
        <dbReference type="EMBL" id="MDP9866885.1"/>
    </source>
</evidence>
<evidence type="ECO:0000256" key="2">
    <source>
        <dbReference type="ARBA" id="ARBA00023125"/>
    </source>
</evidence>